<dbReference type="AlphaFoldDB" id="A0A2T0RDF8"/>
<comment type="caution">
    <text evidence="1">The sequence shown here is derived from an EMBL/GenBank/DDBJ whole genome shotgun (WGS) entry which is preliminary data.</text>
</comment>
<dbReference type="Proteomes" id="UP000239209">
    <property type="component" value="Unassembled WGS sequence"/>
</dbReference>
<name>A0A2T0RDF8_9ACTN</name>
<proteinExistence type="predicted"/>
<gene>
    <name evidence="1" type="ORF">CLV70_13818</name>
</gene>
<evidence type="ECO:0000313" key="1">
    <source>
        <dbReference type="EMBL" id="PRY19140.1"/>
    </source>
</evidence>
<dbReference type="EMBL" id="PVZG01000038">
    <property type="protein sequence ID" value="PRY19140.1"/>
    <property type="molecule type" value="Genomic_DNA"/>
</dbReference>
<evidence type="ECO:0000313" key="2">
    <source>
        <dbReference type="Proteomes" id="UP000239209"/>
    </source>
</evidence>
<sequence>MAPTATREPLVREGSALTRYPGRLTSWPPHALAMIGKLANNQARSRYPVPAKVGGRPIPQFRPA</sequence>
<organism evidence="1 2">
    <name type="scientific">Pseudosporangium ferrugineum</name>
    <dbReference type="NCBI Taxonomy" id="439699"/>
    <lineage>
        <taxon>Bacteria</taxon>
        <taxon>Bacillati</taxon>
        <taxon>Actinomycetota</taxon>
        <taxon>Actinomycetes</taxon>
        <taxon>Micromonosporales</taxon>
        <taxon>Micromonosporaceae</taxon>
        <taxon>Pseudosporangium</taxon>
    </lineage>
</organism>
<accession>A0A2T0RDF8</accession>
<reference evidence="1 2" key="1">
    <citation type="submission" date="2018-03" db="EMBL/GenBank/DDBJ databases">
        <title>Genomic Encyclopedia of Archaeal and Bacterial Type Strains, Phase II (KMG-II): from individual species to whole genera.</title>
        <authorList>
            <person name="Goeker M."/>
        </authorList>
    </citation>
    <scope>NUCLEOTIDE SEQUENCE [LARGE SCALE GENOMIC DNA]</scope>
    <source>
        <strain evidence="1 2">DSM 45348</strain>
    </source>
</reference>
<keyword evidence="2" id="KW-1185">Reference proteome</keyword>
<protein>
    <submittedName>
        <fullName evidence="1">Uncharacterized protein</fullName>
    </submittedName>
</protein>